<dbReference type="EMBL" id="AUSU01003872">
    <property type="protein sequence ID" value="EPS66095.1"/>
    <property type="molecule type" value="Genomic_DNA"/>
</dbReference>
<feature type="domain" description="DUF7750" evidence="4">
    <location>
        <begin position="546"/>
        <end position="608"/>
    </location>
</feature>
<dbReference type="InterPro" id="IPR050960">
    <property type="entry name" value="AB_hydrolase_4_sf"/>
</dbReference>
<sequence>YRPRVVLPGRQHRAWKRRRLKAVNVRSLLDSNPSPFEDLFRSLMSQVSSVNSLGCIAPTLGLVSGLALFFSSTSSKLFPNTINFENYSSDIGEWILYTSPSPFNRFVTLRCPSMCLPGNEELTGKLVEEDGHCVKLNTGRMIVCNVDDDSDEDMDYQRTCLSTDDGGVLSLDWPATLDLEEELGFDTTVFIVPGTTEGSKERTIKIFISECVRRGIFPVVMNPRGCAGSPLTTARLFTAADSDDVFTAMQFVNKKRPLSTLMAVGWGYGANMLTKHLAEYGERTPLTAATCIDNPFDLVEANRSHLHKSCDQRLRDGLIKIFQDNKELFRGRGKGFDIDRALLASSVQDFDQAISMVSHGLNAIGDFYAKCSTRDVIDRLKVPVLFIQNYEEKVPVFYIPKELIAGNPHTSLLLCKYSPLSDIIDDRLLSTWCQHLALEWLAAVELGLLKGRHPLLGDVDTTISPSKGLPMLDGRASNERGSGDKLLNLDERTTAIPPFEKIPADDASNKLIRSESSVWKSFSSMKSLQGEANNDDKESSSAVDPVVQAAHVVLNMLDITLPDTLSDDQKKRVLNAVGQGETLLEALHGAVPEVVRGKLTSAVSGILQSHGSDLKLDRIARLGNDVALELNSKVLEKIKQIKVPGSQGASSTEKEMTSDKLLGDAEYMKPSSEIPPEPETSGNQSLRGNSQFDKNLDGSGNALSIASQGSDVNEVGHMELNRGSDAEKFRGESEIDKDQFDEADKNQNKQGFISNGDAAAPHFSVSQALDALTGLDDSTQVAVNSVFHVIEDMIDKLEGEQDKENQEKSESTVCEVKETVEVNEWESGHLPDDEISPNGFGSKKTVDLQIDGVKADCSDGNLFGSEEVFGYKYEHQQFSRVDNYGNSSNANHLRDQSEVEDDIDLPQGKLCAAANKPVNSVFEKIISYLNGYLNSYLYLKTGNPKLLATEKSALHLDYFPEEDKWKLLDRSEENSSSIDKISTGAASCGKDEDVHSGQHLLQRVEPTEVRILCDNFKLAPLEFEGCKLFIKNIISDCLKVEVGRRINMAFMEEVGLKLAKEIEFVSSAVSMAAGQGMVCICKENDSQEQKRSNLDGKSITETILCAVKETQYLRRILPAGVIVGTSLVELRKFFSVSSLGADDDEDLCVDLINKSSGSIVKQDDDHSNPDHSQNNDVTIGAVSAALGASAFLAHQQNNDIDETSNMPHKEEEEDNSEEPSKLNEATEKLQNNLVTSLAEKAMSVASPMVPVKEDGQLDQDRFKMFFIVNVVLFYEFLVLLGKAFELLCMCAVGWLQC</sequence>
<keyword evidence="3" id="KW-0472">Membrane</keyword>
<name>S8CGX0_9LAMI</name>
<dbReference type="SUPFAM" id="SSF53474">
    <property type="entry name" value="alpha/beta-Hydrolases"/>
    <property type="match status" value="1"/>
</dbReference>
<dbReference type="GO" id="GO:0047372">
    <property type="term" value="F:monoacylglycerol lipase activity"/>
    <property type="evidence" value="ECO:0007669"/>
    <property type="project" value="TreeGrafter"/>
</dbReference>
<feature type="compositionally biased region" description="Polar residues" evidence="2">
    <location>
        <begin position="701"/>
        <end position="711"/>
    </location>
</feature>
<evidence type="ECO:0000256" key="1">
    <source>
        <dbReference type="ARBA" id="ARBA00010884"/>
    </source>
</evidence>
<evidence type="ECO:0000313" key="6">
    <source>
        <dbReference type="Proteomes" id="UP000015453"/>
    </source>
</evidence>
<dbReference type="InterPro" id="IPR029058">
    <property type="entry name" value="AB_hydrolase_fold"/>
</dbReference>
<evidence type="ECO:0000313" key="5">
    <source>
        <dbReference type="EMBL" id="EPS66095.1"/>
    </source>
</evidence>
<keyword evidence="3" id="KW-1133">Transmembrane helix</keyword>
<dbReference type="Gene3D" id="3.40.50.1820">
    <property type="entry name" value="alpha/beta hydrolase"/>
    <property type="match status" value="1"/>
</dbReference>
<dbReference type="OrthoDB" id="5954035at2759"/>
<dbReference type="PANTHER" id="PTHR10794">
    <property type="entry name" value="ABHYDROLASE DOMAIN-CONTAINING PROTEIN"/>
    <property type="match status" value="1"/>
</dbReference>
<keyword evidence="3" id="KW-0812">Transmembrane</keyword>
<feature type="region of interest" description="Disordered" evidence="2">
    <location>
        <begin position="668"/>
        <end position="715"/>
    </location>
</feature>
<feature type="non-terminal residue" evidence="5">
    <location>
        <position position="1"/>
    </location>
</feature>
<proteinExistence type="inferred from homology"/>
<reference evidence="5 6" key="1">
    <citation type="journal article" date="2013" name="BMC Genomics">
        <title>The miniature genome of a carnivorous plant Genlisea aurea contains a low number of genes and short non-coding sequences.</title>
        <authorList>
            <person name="Leushkin E.V."/>
            <person name="Sutormin R.A."/>
            <person name="Nabieva E.R."/>
            <person name="Penin A.A."/>
            <person name="Kondrashov A.S."/>
            <person name="Logacheva M.D."/>
        </authorList>
    </citation>
    <scope>NUCLEOTIDE SEQUENCE [LARGE SCALE GENOMIC DNA]</scope>
</reference>
<dbReference type="Proteomes" id="UP000015453">
    <property type="component" value="Unassembled WGS sequence"/>
</dbReference>
<protein>
    <recommendedName>
        <fullName evidence="4">DUF7750 domain-containing protein</fullName>
    </recommendedName>
</protein>
<comment type="caution">
    <text evidence="5">The sequence shown here is derived from an EMBL/GenBank/DDBJ whole genome shotgun (WGS) entry which is preliminary data.</text>
</comment>
<feature type="region of interest" description="Disordered" evidence="2">
    <location>
        <begin position="1200"/>
        <end position="1223"/>
    </location>
</feature>
<dbReference type="Pfam" id="PF24930">
    <property type="entry name" value="DUF7750"/>
    <property type="match status" value="1"/>
</dbReference>
<evidence type="ECO:0000256" key="2">
    <source>
        <dbReference type="SAM" id="MobiDB-lite"/>
    </source>
</evidence>
<evidence type="ECO:0000259" key="4">
    <source>
        <dbReference type="Pfam" id="PF24930"/>
    </source>
</evidence>
<dbReference type="GO" id="GO:0034338">
    <property type="term" value="F:short-chain carboxylesterase activity"/>
    <property type="evidence" value="ECO:0007669"/>
    <property type="project" value="TreeGrafter"/>
</dbReference>
<accession>S8CGX0</accession>
<keyword evidence="6" id="KW-1185">Reference proteome</keyword>
<gene>
    <name evidence="5" type="ORF">M569_08680</name>
</gene>
<comment type="similarity">
    <text evidence="1">Belongs to the AB hydrolase superfamily. AB hydrolase 4 family.</text>
</comment>
<feature type="transmembrane region" description="Helical" evidence="3">
    <location>
        <begin position="1271"/>
        <end position="1295"/>
    </location>
</feature>
<evidence type="ECO:0000256" key="3">
    <source>
        <dbReference type="SAM" id="Phobius"/>
    </source>
</evidence>
<dbReference type="PANTHER" id="PTHR10794:SF92">
    <property type="entry name" value="EMBRYOGENESIS-ASSOCIATED PROTEIN EMB8"/>
    <property type="match status" value="1"/>
</dbReference>
<feature type="compositionally biased region" description="Polar residues" evidence="2">
    <location>
        <begin position="682"/>
        <end position="693"/>
    </location>
</feature>
<organism evidence="5 6">
    <name type="scientific">Genlisea aurea</name>
    <dbReference type="NCBI Taxonomy" id="192259"/>
    <lineage>
        <taxon>Eukaryota</taxon>
        <taxon>Viridiplantae</taxon>
        <taxon>Streptophyta</taxon>
        <taxon>Embryophyta</taxon>
        <taxon>Tracheophyta</taxon>
        <taxon>Spermatophyta</taxon>
        <taxon>Magnoliopsida</taxon>
        <taxon>eudicotyledons</taxon>
        <taxon>Gunneridae</taxon>
        <taxon>Pentapetalae</taxon>
        <taxon>asterids</taxon>
        <taxon>lamiids</taxon>
        <taxon>Lamiales</taxon>
        <taxon>Lentibulariaceae</taxon>
        <taxon>Genlisea</taxon>
    </lineage>
</organism>
<dbReference type="InterPro" id="IPR056652">
    <property type="entry name" value="DUF7750"/>
</dbReference>